<protein>
    <submittedName>
        <fullName evidence="1">Uncharacterized protein</fullName>
    </submittedName>
</protein>
<accession>A0ACB7PKS2</accession>
<gene>
    <name evidence="1" type="ORF">F5144DRAFT_481692</name>
</gene>
<dbReference type="EMBL" id="JAGIZQ010000002">
    <property type="protein sequence ID" value="KAH6640357.1"/>
    <property type="molecule type" value="Genomic_DNA"/>
</dbReference>
<dbReference type="Proteomes" id="UP000724584">
    <property type="component" value="Unassembled WGS sequence"/>
</dbReference>
<evidence type="ECO:0000313" key="2">
    <source>
        <dbReference type="Proteomes" id="UP000724584"/>
    </source>
</evidence>
<name>A0ACB7PKS2_9PEZI</name>
<reference evidence="1 2" key="1">
    <citation type="journal article" date="2021" name="Nat. Commun.">
        <title>Genetic determinants of endophytism in the Arabidopsis root mycobiome.</title>
        <authorList>
            <person name="Mesny F."/>
            <person name="Miyauchi S."/>
            <person name="Thiergart T."/>
            <person name="Pickel B."/>
            <person name="Atanasova L."/>
            <person name="Karlsson M."/>
            <person name="Huettel B."/>
            <person name="Barry K.W."/>
            <person name="Haridas S."/>
            <person name="Chen C."/>
            <person name="Bauer D."/>
            <person name="Andreopoulos W."/>
            <person name="Pangilinan J."/>
            <person name="LaButti K."/>
            <person name="Riley R."/>
            <person name="Lipzen A."/>
            <person name="Clum A."/>
            <person name="Drula E."/>
            <person name="Henrissat B."/>
            <person name="Kohler A."/>
            <person name="Grigoriev I.V."/>
            <person name="Martin F.M."/>
            <person name="Hacquard S."/>
        </authorList>
    </citation>
    <scope>NUCLEOTIDE SEQUENCE [LARGE SCALE GENOMIC DNA]</scope>
    <source>
        <strain evidence="1 2">MPI-SDFR-AT-0079</strain>
    </source>
</reference>
<comment type="caution">
    <text evidence="1">The sequence shown here is derived from an EMBL/GenBank/DDBJ whole genome shotgun (WGS) entry which is preliminary data.</text>
</comment>
<organism evidence="1 2">
    <name type="scientific">Chaetomium tenue</name>
    <dbReference type="NCBI Taxonomy" id="1854479"/>
    <lineage>
        <taxon>Eukaryota</taxon>
        <taxon>Fungi</taxon>
        <taxon>Dikarya</taxon>
        <taxon>Ascomycota</taxon>
        <taxon>Pezizomycotina</taxon>
        <taxon>Sordariomycetes</taxon>
        <taxon>Sordariomycetidae</taxon>
        <taxon>Sordariales</taxon>
        <taxon>Chaetomiaceae</taxon>
        <taxon>Chaetomium</taxon>
    </lineage>
</organism>
<proteinExistence type="predicted"/>
<evidence type="ECO:0000313" key="1">
    <source>
        <dbReference type="EMBL" id="KAH6640357.1"/>
    </source>
</evidence>
<sequence length="312" mass="32283">MSPRTLLTTLLAAASASVHGASILSCADVDCPITEGTTSATCTIADRTFNAVGLTSLDTGGNDRLRGLSWVKAVGAQDHPENTTRVFDESFYLGTRDDFDFEDTGACAVFFTQVSGMVRFGEGDQGIAQGTCGDALGDACDNLDSACSRFAMGAQWTGVEAKPITGDGAPEEIEDRQNRTTNCWPVLPKTDDLTLVQSVMTLGDFDAALVVDRFFSITPILTVFFPENDNDSDGDDTDSDNLVTQTVAQLTCIKAIDMTTASNATQSPGGNENGNGGNGGNGDGGNAAGRMVASGSLTAFGGLLAAALVLLA</sequence>
<keyword evidence="2" id="KW-1185">Reference proteome</keyword>